<reference evidence="2" key="2">
    <citation type="journal article" date="2020" name="Nat. Commun.">
        <title>Large-scale genome sequencing of mycorrhizal fungi provides insights into the early evolution of symbiotic traits.</title>
        <authorList>
            <person name="Miyauchi S."/>
            <person name="Kiss E."/>
            <person name="Kuo A."/>
            <person name="Drula E."/>
            <person name="Kohler A."/>
            <person name="Sanchez-Garcia M."/>
            <person name="Morin E."/>
            <person name="Andreopoulos B."/>
            <person name="Barry K.W."/>
            <person name="Bonito G."/>
            <person name="Buee M."/>
            <person name="Carver A."/>
            <person name="Chen C."/>
            <person name="Cichocki N."/>
            <person name="Clum A."/>
            <person name="Culley D."/>
            <person name="Crous P.W."/>
            <person name="Fauchery L."/>
            <person name="Girlanda M."/>
            <person name="Hayes R.D."/>
            <person name="Keri Z."/>
            <person name="LaButti K."/>
            <person name="Lipzen A."/>
            <person name="Lombard V."/>
            <person name="Magnuson J."/>
            <person name="Maillard F."/>
            <person name="Murat C."/>
            <person name="Nolan M."/>
            <person name="Ohm R.A."/>
            <person name="Pangilinan J."/>
            <person name="Pereira M.F."/>
            <person name="Perotto S."/>
            <person name="Peter M."/>
            <person name="Pfister S."/>
            <person name="Riley R."/>
            <person name="Sitrit Y."/>
            <person name="Stielow J.B."/>
            <person name="Szollosi G."/>
            <person name="Zifcakova L."/>
            <person name="Stursova M."/>
            <person name="Spatafora J.W."/>
            <person name="Tedersoo L."/>
            <person name="Vaario L.M."/>
            <person name="Yamada A."/>
            <person name="Yan M."/>
            <person name="Wang P."/>
            <person name="Xu J."/>
            <person name="Bruns T."/>
            <person name="Baldrian P."/>
            <person name="Vilgalys R."/>
            <person name="Dunand C."/>
            <person name="Henrissat B."/>
            <person name="Grigoriev I.V."/>
            <person name="Hibbett D."/>
            <person name="Nagy L.G."/>
            <person name="Martin F.M."/>
        </authorList>
    </citation>
    <scope>NUCLEOTIDE SEQUENCE</scope>
    <source>
        <strain evidence="2">BED1</strain>
    </source>
</reference>
<feature type="region of interest" description="Disordered" evidence="1">
    <location>
        <begin position="681"/>
        <end position="709"/>
    </location>
</feature>
<keyword evidence="3" id="KW-1185">Reference proteome</keyword>
<feature type="compositionally biased region" description="Basic and acidic residues" evidence="1">
    <location>
        <begin position="683"/>
        <end position="695"/>
    </location>
</feature>
<protein>
    <submittedName>
        <fullName evidence="2">Uncharacterized protein</fullName>
    </submittedName>
</protein>
<evidence type="ECO:0000256" key="1">
    <source>
        <dbReference type="SAM" id="MobiDB-lite"/>
    </source>
</evidence>
<feature type="region of interest" description="Disordered" evidence="1">
    <location>
        <begin position="28"/>
        <end position="52"/>
    </location>
</feature>
<dbReference type="EMBL" id="WHUW01000010">
    <property type="protein sequence ID" value="KAF8441421.1"/>
    <property type="molecule type" value="Genomic_DNA"/>
</dbReference>
<feature type="compositionally biased region" description="Basic and acidic residues" evidence="1">
    <location>
        <begin position="559"/>
        <end position="571"/>
    </location>
</feature>
<organism evidence="2 3">
    <name type="scientific">Boletus edulis BED1</name>
    <dbReference type="NCBI Taxonomy" id="1328754"/>
    <lineage>
        <taxon>Eukaryota</taxon>
        <taxon>Fungi</taxon>
        <taxon>Dikarya</taxon>
        <taxon>Basidiomycota</taxon>
        <taxon>Agaricomycotina</taxon>
        <taxon>Agaricomycetes</taxon>
        <taxon>Agaricomycetidae</taxon>
        <taxon>Boletales</taxon>
        <taxon>Boletineae</taxon>
        <taxon>Boletaceae</taxon>
        <taxon>Boletoideae</taxon>
        <taxon>Boletus</taxon>
    </lineage>
</organism>
<reference evidence="2" key="1">
    <citation type="submission" date="2019-10" db="EMBL/GenBank/DDBJ databases">
        <authorList>
            <consortium name="DOE Joint Genome Institute"/>
            <person name="Kuo A."/>
            <person name="Miyauchi S."/>
            <person name="Kiss E."/>
            <person name="Drula E."/>
            <person name="Kohler A."/>
            <person name="Sanchez-Garcia M."/>
            <person name="Andreopoulos B."/>
            <person name="Barry K.W."/>
            <person name="Bonito G."/>
            <person name="Buee M."/>
            <person name="Carver A."/>
            <person name="Chen C."/>
            <person name="Cichocki N."/>
            <person name="Clum A."/>
            <person name="Culley D."/>
            <person name="Crous P.W."/>
            <person name="Fauchery L."/>
            <person name="Girlanda M."/>
            <person name="Hayes R."/>
            <person name="Keri Z."/>
            <person name="LaButti K."/>
            <person name="Lipzen A."/>
            <person name="Lombard V."/>
            <person name="Magnuson J."/>
            <person name="Maillard F."/>
            <person name="Morin E."/>
            <person name="Murat C."/>
            <person name="Nolan M."/>
            <person name="Ohm R."/>
            <person name="Pangilinan J."/>
            <person name="Pereira M."/>
            <person name="Perotto S."/>
            <person name="Peter M."/>
            <person name="Riley R."/>
            <person name="Sitrit Y."/>
            <person name="Stielow B."/>
            <person name="Szollosi G."/>
            <person name="Zifcakova L."/>
            <person name="Stursova M."/>
            <person name="Spatafora J.W."/>
            <person name="Tedersoo L."/>
            <person name="Vaario L.-M."/>
            <person name="Yamada A."/>
            <person name="Yan M."/>
            <person name="Wang P."/>
            <person name="Xu J."/>
            <person name="Bruns T."/>
            <person name="Baldrian P."/>
            <person name="Vilgalys R."/>
            <person name="Henrissat B."/>
            <person name="Grigoriev I.V."/>
            <person name="Hibbett D."/>
            <person name="Nagy L.G."/>
            <person name="Martin F.M."/>
        </authorList>
    </citation>
    <scope>NUCLEOTIDE SEQUENCE</scope>
    <source>
        <strain evidence="2">BED1</strain>
    </source>
</reference>
<proteinExistence type="predicted"/>
<feature type="compositionally biased region" description="Low complexity" evidence="1">
    <location>
        <begin position="602"/>
        <end position="614"/>
    </location>
</feature>
<evidence type="ECO:0000313" key="2">
    <source>
        <dbReference type="EMBL" id="KAF8441421.1"/>
    </source>
</evidence>
<feature type="region of interest" description="Disordered" evidence="1">
    <location>
        <begin position="552"/>
        <end position="638"/>
    </location>
</feature>
<dbReference type="AlphaFoldDB" id="A0AAD4GFH3"/>
<gene>
    <name evidence="2" type="ORF">L210DRAFT_3760021</name>
</gene>
<feature type="compositionally biased region" description="Polar residues" evidence="1">
    <location>
        <begin position="35"/>
        <end position="48"/>
    </location>
</feature>
<dbReference type="Proteomes" id="UP001194468">
    <property type="component" value="Unassembled WGS sequence"/>
</dbReference>
<feature type="compositionally biased region" description="Polar residues" evidence="1">
    <location>
        <begin position="585"/>
        <end position="595"/>
    </location>
</feature>
<sequence>MSGAHLTTSRVNRLLRPLRNKCNSLAALPKPATASRATHSKQPSNWNPDSPPLTVLYPPVGTRKLTHGRRSADDFEFSRRIHAVCDAFKNIAHVAYGQPCNQRTPSLAAMCTLVIGGNMPATDIDSSEDSIDEDNVLDVDDIYEAVPPHYRRFLIVSHALSMILCICTHHHTLVTTLLDHCLSFGLVHESTHLLNIVLAQAFLPSNSSYLPPATHPAHTNYLLDLHAKWTTGNKPSGTSSGSLLFTTSTFCEAMLGILSQSSSCNSHIIWTSKALNRLLHVVESCDVDSYIVITHALSRSFWETSGVSPDAMPENAQPVVLRDKLSELLSNLFDLLFTQSDPHSSPLPPSRLYAAIDILYECHAARLHSLRMPSQGFPIDLPDIIIILTTHIFVAFRNSVENSDRLLAILDDSSPVPTTFSKLMEYFSQLRGSQAFSDFIEAFLTQLKTYSSVLRSEKLFALDASLWACALHHFETSIASSQKGISTLATRYKQQLMEAVDAAERRCFGGDMDSSPIVSFPIRPNRARRTKRGRLSGHWEWEDMVGSWIRKTPVHKKQKINDDRLRTPSRHDHPRQRTIIPKVYGSTSVSTSLSTCHRRLPTRSPSPSSQPSEPDGSEYQDEIDKENHPSSSRPIKRRSSNFLSLIADAQMNRIVLHPKPRPDPEPPSSVIPEKYVLPLSSQESRHVARKQEQKAGCKKASSPAPSRTLLLSDDSLDLFAYGTSSPARY</sequence>
<evidence type="ECO:0000313" key="3">
    <source>
        <dbReference type="Proteomes" id="UP001194468"/>
    </source>
</evidence>
<feature type="compositionally biased region" description="Acidic residues" evidence="1">
    <location>
        <begin position="615"/>
        <end position="624"/>
    </location>
</feature>
<comment type="caution">
    <text evidence="2">The sequence shown here is derived from an EMBL/GenBank/DDBJ whole genome shotgun (WGS) entry which is preliminary data.</text>
</comment>
<accession>A0AAD4GFH3</accession>
<name>A0AAD4GFH3_BOLED</name>